<keyword evidence="1" id="KW-0472">Membrane</keyword>
<evidence type="ECO:0000313" key="3">
    <source>
        <dbReference type="Proteomes" id="UP000247409"/>
    </source>
</evidence>
<dbReference type="AlphaFoldDB" id="A0A2V3IGV7"/>
<proteinExistence type="predicted"/>
<gene>
    <name evidence="2" type="ORF">BWQ96_08940</name>
</gene>
<reference evidence="2 3" key="1">
    <citation type="journal article" date="2018" name="Mol. Biol. Evol.">
        <title>Analysis of the draft genome of the red seaweed Gracilariopsis chorda provides insights into genome size evolution in Rhodophyta.</title>
        <authorList>
            <person name="Lee J."/>
            <person name="Yang E.C."/>
            <person name="Graf L."/>
            <person name="Yang J.H."/>
            <person name="Qiu H."/>
            <person name="Zel Zion U."/>
            <person name="Chan C.X."/>
            <person name="Stephens T.G."/>
            <person name="Weber A.P.M."/>
            <person name="Boo G.H."/>
            <person name="Boo S.M."/>
            <person name="Kim K.M."/>
            <person name="Shin Y."/>
            <person name="Jung M."/>
            <person name="Lee S.J."/>
            <person name="Yim H.S."/>
            <person name="Lee J.H."/>
            <person name="Bhattacharya D."/>
            <person name="Yoon H.S."/>
        </authorList>
    </citation>
    <scope>NUCLEOTIDE SEQUENCE [LARGE SCALE GENOMIC DNA]</scope>
    <source>
        <strain evidence="2 3">SKKU-2015</strain>
        <tissue evidence="2">Whole body</tissue>
    </source>
</reference>
<evidence type="ECO:0000256" key="1">
    <source>
        <dbReference type="SAM" id="Phobius"/>
    </source>
</evidence>
<feature type="transmembrane region" description="Helical" evidence="1">
    <location>
        <begin position="47"/>
        <end position="69"/>
    </location>
</feature>
<dbReference type="PANTHER" id="PTHR34370">
    <property type="entry name" value="OS04G0600100 PROTEIN"/>
    <property type="match status" value="1"/>
</dbReference>
<comment type="caution">
    <text evidence="2">The sequence shown here is derived from an EMBL/GenBank/DDBJ whole genome shotgun (WGS) entry which is preliminary data.</text>
</comment>
<evidence type="ECO:0000313" key="2">
    <source>
        <dbReference type="EMBL" id="PXF41325.1"/>
    </source>
</evidence>
<keyword evidence="3" id="KW-1185">Reference proteome</keyword>
<name>A0A2V3IGV7_9FLOR</name>
<protein>
    <submittedName>
        <fullName evidence="2">Uncharacterized protein</fullName>
    </submittedName>
</protein>
<dbReference type="PANTHER" id="PTHR34370:SF1">
    <property type="entry name" value="OS04G0600100 PROTEIN"/>
    <property type="match status" value="1"/>
</dbReference>
<keyword evidence="1" id="KW-1133">Transmembrane helix</keyword>
<sequence length="141" mass="15828">MKTESEPSSPKDIPQTPMRSPLFHVTAWCRNALAKRKDLKADVLRNYGIAALLSYGFFDALTYSVSFLISLRAYLAAGKVLTWKTLPQVLALMWGINNFSRPFRIAGALALAPVVDRRIVKPFGRFLNRFRSGNPPSDVEQ</sequence>
<dbReference type="OrthoDB" id="2020192at2759"/>
<keyword evidence="1" id="KW-0812">Transmembrane</keyword>
<dbReference type="Proteomes" id="UP000247409">
    <property type="component" value="Unassembled WGS sequence"/>
</dbReference>
<dbReference type="EMBL" id="NBIV01000221">
    <property type="protein sequence ID" value="PXF41325.1"/>
    <property type="molecule type" value="Genomic_DNA"/>
</dbReference>
<accession>A0A2V3IGV7</accession>
<organism evidence="2 3">
    <name type="scientific">Gracilariopsis chorda</name>
    <dbReference type="NCBI Taxonomy" id="448386"/>
    <lineage>
        <taxon>Eukaryota</taxon>
        <taxon>Rhodophyta</taxon>
        <taxon>Florideophyceae</taxon>
        <taxon>Rhodymeniophycidae</taxon>
        <taxon>Gracilariales</taxon>
        <taxon>Gracilariaceae</taxon>
        <taxon>Gracilariopsis</taxon>
    </lineage>
</organism>